<dbReference type="AlphaFoldDB" id="A0A0J8G3B5"/>
<evidence type="ECO:0000256" key="4">
    <source>
        <dbReference type="ARBA" id="ARBA00022449"/>
    </source>
</evidence>
<keyword evidence="8" id="KW-0406">Ion transport</keyword>
<dbReference type="GO" id="GO:0016020">
    <property type="term" value="C:membrane"/>
    <property type="evidence" value="ECO:0007669"/>
    <property type="project" value="UniProtKB-SubCell"/>
</dbReference>
<evidence type="ECO:0000256" key="10">
    <source>
        <dbReference type="ARBA" id="ARBA00023201"/>
    </source>
</evidence>
<sequence length="392" mass="41353">MHGITGVILQIGIILVVGEILGVISQKLKMPKVLGFLLSGIVVGPTLFNVVEASEPIKVMAQVGVIFLMFMAGLETDIEKFKTAGLSSFIIAVGGIIVPLVLGAGVTYMFTGNMTESIFVGVILTATSVAISVQTLNELGKLNTRAGINIIGAAIIDDILGIIILSVAIMIIAPGTGDVSGVVGVLTIVGKILAFVIISALALKFLPKVIEKLMEKGDKDKKTETLILVVAGITILFSIFVEHYLGIAAITGAYVAGLVIALTKYNHRFEEKFSNVSIYLMSPIFFSSIGLAIDRKMLGVDVIMPIIAISIVAILGKVIGCGLSARMYGLERDESLQIGVGMISRGEVAIITATIGISKGIITPEMYPTLLVVVIVTTIVTPLLLKVVFTKK</sequence>
<name>A0A0J8G3B5_CLOCY</name>
<comment type="similarity">
    <text evidence="2">Belongs to the monovalent cation:proton antiporter 2 (CPA2) transporter (TC 2.A.37) family.</text>
</comment>
<feature type="transmembrane region" description="Helical" evidence="11">
    <location>
        <begin position="305"/>
        <end position="324"/>
    </location>
</feature>
<feature type="transmembrane region" description="Helical" evidence="11">
    <location>
        <begin position="369"/>
        <end position="389"/>
    </location>
</feature>
<evidence type="ECO:0000256" key="9">
    <source>
        <dbReference type="ARBA" id="ARBA00023136"/>
    </source>
</evidence>
<reference evidence="13 14" key="1">
    <citation type="submission" date="2015-06" db="EMBL/GenBank/DDBJ databases">
        <title>Draft genome sequence of the purine-degrading Clostridium cylindrosporum HC-1 (DSM 605).</title>
        <authorList>
            <person name="Poehlein A."/>
            <person name="Schiel-Bengelsdorf B."/>
            <person name="Bengelsdorf F."/>
            <person name="Daniel R."/>
            <person name="Duerre P."/>
        </authorList>
    </citation>
    <scope>NUCLEOTIDE SEQUENCE [LARGE SCALE GENOMIC DNA]</scope>
    <source>
        <strain evidence="13 14">DSM 605</strain>
    </source>
</reference>
<feature type="transmembrane region" description="Helical" evidence="11">
    <location>
        <begin position="86"/>
        <end position="111"/>
    </location>
</feature>
<evidence type="ECO:0000256" key="11">
    <source>
        <dbReference type="SAM" id="Phobius"/>
    </source>
</evidence>
<comment type="caution">
    <text evidence="13">The sequence shown here is derived from an EMBL/GenBank/DDBJ whole genome shotgun (WGS) entry which is preliminary data.</text>
</comment>
<keyword evidence="5 11" id="KW-0812">Transmembrane</keyword>
<gene>
    <name evidence="13" type="primary">gerT</name>
    <name evidence="13" type="ORF">CLCY_4c01740</name>
</gene>
<dbReference type="PANTHER" id="PTHR43562:SF3">
    <property type="entry name" value="SODIUM ION_PROTON EXCHANGER (EUROFUNG)"/>
    <property type="match status" value="1"/>
</dbReference>
<dbReference type="GO" id="GO:0015297">
    <property type="term" value="F:antiporter activity"/>
    <property type="evidence" value="ECO:0007669"/>
    <property type="project" value="UniProtKB-KW"/>
</dbReference>
<dbReference type="GO" id="GO:0006814">
    <property type="term" value="P:sodium ion transport"/>
    <property type="evidence" value="ECO:0007669"/>
    <property type="project" value="UniProtKB-KW"/>
</dbReference>
<feature type="transmembrane region" description="Helical" evidence="11">
    <location>
        <begin position="276"/>
        <end position="293"/>
    </location>
</feature>
<proteinExistence type="inferred from homology"/>
<evidence type="ECO:0000313" key="13">
    <source>
        <dbReference type="EMBL" id="KMT22201.1"/>
    </source>
</evidence>
<dbReference type="Pfam" id="PF00999">
    <property type="entry name" value="Na_H_Exchanger"/>
    <property type="match status" value="1"/>
</dbReference>
<keyword evidence="3" id="KW-0813">Transport</keyword>
<evidence type="ECO:0000259" key="12">
    <source>
        <dbReference type="Pfam" id="PF00999"/>
    </source>
</evidence>
<feature type="transmembrane region" description="Helical" evidence="11">
    <location>
        <begin position="179"/>
        <end position="203"/>
    </location>
</feature>
<dbReference type="InterPro" id="IPR006153">
    <property type="entry name" value="Cation/H_exchanger_TM"/>
</dbReference>
<feature type="transmembrane region" description="Helical" evidence="11">
    <location>
        <begin position="148"/>
        <end position="173"/>
    </location>
</feature>
<keyword evidence="4" id="KW-0050">Antiport</keyword>
<dbReference type="Gene3D" id="1.20.1530.20">
    <property type="match status" value="1"/>
</dbReference>
<dbReference type="PATRIC" id="fig|1121307.3.peg.1829"/>
<dbReference type="RefSeq" id="WP_048570294.1">
    <property type="nucleotide sequence ID" value="NZ_LFVU01000024.1"/>
</dbReference>
<feature type="transmembrane region" description="Helical" evidence="11">
    <location>
        <begin position="117"/>
        <end position="136"/>
    </location>
</feature>
<feature type="transmembrane region" description="Helical" evidence="11">
    <location>
        <begin position="247"/>
        <end position="264"/>
    </location>
</feature>
<keyword evidence="10" id="KW-0739">Sodium transport</keyword>
<evidence type="ECO:0000256" key="5">
    <source>
        <dbReference type="ARBA" id="ARBA00022692"/>
    </source>
</evidence>
<dbReference type="Proteomes" id="UP000036756">
    <property type="component" value="Unassembled WGS sequence"/>
</dbReference>
<evidence type="ECO:0000256" key="2">
    <source>
        <dbReference type="ARBA" id="ARBA00005551"/>
    </source>
</evidence>
<keyword evidence="9 11" id="KW-0472">Membrane</keyword>
<organism evidence="13 14">
    <name type="scientific">Clostridium cylindrosporum DSM 605</name>
    <dbReference type="NCBI Taxonomy" id="1121307"/>
    <lineage>
        <taxon>Bacteria</taxon>
        <taxon>Bacillati</taxon>
        <taxon>Bacillota</taxon>
        <taxon>Clostridia</taxon>
        <taxon>Eubacteriales</taxon>
        <taxon>Clostridiaceae</taxon>
        <taxon>Clostridium</taxon>
    </lineage>
</organism>
<keyword evidence="14" id="KW-1185">Reference proteome</keyword>
<feature type="transmembrane region" description="Helical" evidence="11">
    <location>
        <begin position="6"/>
        <end position="24"/>
    </location>
</feature>
<evidence type="ECO:0000313" key="14">
    <source>
        <dbReference type="Proteomes" id="UP000036756"/>
    </source>
</evidence>
<feature type="transmembrane region" description="Helical" evidence="11">
    <location>
        <begin position="224"/>
        <end position="241"/>
    </location>
</feature>
<comment type="subcellular location">
    <subcellularLocation>
        <location evidence="1">Membrane</location>
        <topology evidence="1">Multi-pass membrane protein</topology>
    </subcellularLocation>
</comment>
<feature type="transmembrane region" description="Helical" evidence="11">
    <location>
        <begin position="336"/>
        <end position="357"/>
    </location>
</feature>
<dbReference type="GO" id="GO:1902600">
    <property type="term" value="P:proton transmembrane transport"/>
    <property type="evidence" value="ECO:0007669"/>
    <property type="project" value="InterPro"/>
</dbReference>
<feature type="transmembrane region" description="Helical" evidence="11">
    <location>
        <begin position="33"/>
        <end position="51"/>
    </location>
</feature>
<keyword evidence="7" id="KW-0915">Sodium</keyword>
<dbReference type="EMBL" id="LFVU01000024">
    <property type="protein sequence ID" value="KMT22201.1"/>
    <property type="molecule type" value="Genomic_DNA"/>
</dbReference>
<evidence type="ECO:0000256" key="6">
    <source>
        <dbReference type="ARBA" id="ARBA00022989"/>
    </source>
</evidence>
<protein>
    <submittedName>
        <fullName evidence="13">Putative Na(+)/H(+) antiporter GerT</fullName>
    </submittedName>
</protein>
<feature type="transmembrane region" description="Helical" evidence="11">
    <location>
        <begin position="57"/>
        <end position="74"/>
    </location>
</feature>
<evidence type="ECO:0000256" key="3">
    <source>
        <dbReference type="ARBA" id="ARBA00022448"/>
    </source>
</evidence>
<keyword evidence="6 11" id="KW-1133">Transmembrane helix</keyword>
<evidence type="ECO:0000256" key="1">
    <source>
        <dbReference type="ARBA" id="ARBA00004141"/>
    </source>
</evidence>
<dbReference type="InterPro" id="IPR038770">
    <property type="entry name" value="Na+/solute_symporter_sf"/>
</dbReference>
<evidence type="ECO:0000256" key="7">
    <source>
        <dbReference type="ARBA" id="ARBA00023053"/>
    </source>
</evidence>
<evidence type="ECO:0000256" key="8">
    <source>
        <dbReference type="ARBA" id="ARBA00023065"/>
    </source>
</evidence>
<accession>A0A0J8G3B5</accession>
<dbReference type="PANTHER" id="PTHR43562">
    <property type="entry name" value="NAPA-TYPE SODIUM/HYDROGEN ANTIPORTER"/>
    <property type="match status" value="1"/>
</dbReference>
<feature type="domain" description="Cation/H+ exchanger transmembrane" evidence="12">
    <location>
        <begin position="16"/>
        <end position="389"/>
    </location>
</feature>
<dbReference type="STRING" id="1121307.CLCY_4c01740"/>